<sequence length="254" mass="29049">MQIRKVTKYLLEKYPLEKAEIWDPAGFSVKFNLSEKLNGIVCAIDLTHDVLNKAILQGANLIIVHHPFKFAPTWKDELELAPYKATILRNLKKYRINVISLHTNYDNNFEGTSHQIAFALGLQNKIDFAEPYPCLINANLSINDLKQKLTNSLNLHSFRTNSMNTNKKYKNIAILSGSGPATLALALKNQANLILTSDIKWNEWLLYKEHNIDVLELSHLDEQVFAIDICEQIKNKFSDINVTTHLMVEPYTNL</sequence>
<organism evidence="5 6">
    <name type="scientific">Mycoplasmopsis bovigenitalium</name>
    <dbReference type="NCBI Taxonomy" id="2112"/>
    <lineage>
        <taxon>Bacteria</taxon>
        <taxon>Bacillati</taxon>
        <taxon>Mycoplasmatota</taxon>
        <taxon>Mycoplasmoidales</taxon>
        <taxon>Metamycoplasmataceae</taxon>
        <taxon>Mycoplasmopsis</taxon>
    </lineage>
</organism>
<evidence type="ECO:0000313" key="5">
    <source>
        <dbReference type="EMBL" id="VEU60800.1"/>
    </source>
</evidence>
<dbReference type="Proteomes" id="UP000290942">
    <property type="component" value="Chromosome"/>
</dbReference>
<feature type="binding site" evidence="4">
    <location>
        <position position="222"/>
    </location>
    <ligand>
        <name>a divalent metal cation</name>
        <dbReference type="ChEBI" id="CHEBI:60240"/>
        <label>1</label>
    </ligand>
</feature>
<dbReference type="PANTHER" id="PTHR13799:SF14">
    <property type="entry name" value="GTP CYCLOHYDROLASE 1 TYPE 2 HOMOLOG"/>
    <property type="match status" value="1"/>
</dbReference>
<dbReference type="PANTHER" id="PTHR13799">
    <property type="entry name" value="NGG1 INTERACTING FACTOR 3"/>
    <property type="match status" value="1"/>
</dbReference>
<comment type="similarity">
    <text evidence="1">Belongs to the GTP cyclohydrolase I type 2/NIF3 family.</text>
</comment>
<dbReference type="InterPro" id="IPR002678">
    <property type="entry name" value="DUF34/NIF3"/>
</dbReference>
<dbReference type="GO" id="GO:0005737">
    <property type="term" value="C:cytoplasm"/>
    <property type="evidence" value="ECO:0007669"/>
    <property type="project" value="TreeGrafter"/>
</dbReference>
<evidence type="ECO:0000256" key="1">
    <source>
        <dbReference type="ARBA" id="ARBA00006964"/>
    </source>
</evidence>
<protein>
    <recommendedName>
        <fullName evidence="2">GTP cyclohydrolase 1 type 2 homolog</fullName>
    </recommendedName>
</protein>
<name>A0A449A9E0_9BACT</name>
<accession>A0A449A9E0</accession>
<keyword evidence="3 4" id="KW-0479">Metal-binding</keyword>
<dbReference type="InterPro" id="IPR036069">
    <property type="entry name" value="DUF34/NIF3_sf"/>
</dbReference>
<evidence type="ECO:0000256" key="3">
    <source>
        <dbReference type="ARBA" id="ARBA00022723"/>
    </source>
</evidence>
<evidence type="ECO:0000313" key="6">
    <source>
        <dbReference type="Proteomes" id="UP000290942"/>
    </source>
</evidence>
<proteinExistence type="inferred from homology"/>
<dbReference type="Gene3D" id="3.40.1390.30">
    <property type="entry name" value="NIF3 (NGG1p interacting factor 3)-like"/>
    <property type="match status" value="2"/>
</dbReference>
<feature type="binding site" evidence="4">
    <location>
        <position position="106"/>
    </location>
    <ligand>
        <name>a divalent metal cation</name>
        <dbReference type="ChEBI" id="CHEBI:60240"/>
        <label>1</label>
    </ligand>
</feature>
<evidence type="ECO:0000256" key="4">
    <source>
        <dbReference type="PIRSR" id="PIRSR602678-1"/>
    </source>
</evidence>
<dbReference type="SUPFAM" id="SSF102705">
    <property type="entry name" value="NIF3 (NGG1p interacting factor 3)-like"/>
    <property type="match status" value="1"/>
</dbReference>
<dbReference type="EMBL" id="LR214970">
    <property type="protein sequence ID" value="VEU60800.1"/>
    <property type="molecule type" value="Genomic_DNA"/>
</dbReference>
<dbReference type="AlphaFoldDB" id="A0A449A9E0"/>
<dbReference type="GO" id="GO:0046872">
    <property type="term" value="F:metal ion binding"/>
    <property type="evidence" value="ECO:0007669"/>
    <property type="project" value="UniProtKB-KW"/>
</dbReference>
<gene>
    <name evidence="5" type="ORF">NCTC10122_00402</name>
</gene>
<feature type="binding site" evidence="4">
    <location>
        <position position="219"/>
    </location>
    <ligand>
        <name>a divalent metal cation</name>
        <dbReference type="ChEBI" id="CHEBI:60240"/>
        <label>1</label>
    </ligand>
</feature>
<feature type="binding site" evidence="4">
    <location>
        <position position="66"/>
    </location>
    <ligand>
        <name>a divalent metal cation</name>
        <dbReference type="ChEBI" id="CHEBI:60240"/>
        <label>1</label>
    </ligand>
</feature>
<reference evidence="5 6" key="1">
    <citation type="submission" date="2019-01" db="EMBL/GenBank/DDBJ databases">
        <authorList>
            <consortium name="Pathogen Informatics"/>
        </authorList>
    </citation>
    <scope>NUCLEOTIDE SEQUENCE [LARGE SCALE GENOMIC DNA]</scope>
    <source>
        <strain evidence="5 6">NCTC10122</strain>
    </source>
</reference>
<evidence type="ECO:0000256" key="2">
    <source>
        <dbReference type="ARBA" id="ARBA00022112"/>
    </source>
</evidence>
<dbReference type="FunFam" id="3.40.1390.30:FF:000001">
    <property type="entry name" value="GTP cyclohydrolase 1 type 2"/>
    <property type="match status" value="1"/>
</dbReference>
<dbReference type="RefSeq" id="WP_129687698.1">
    <property type="nucleotide sequence ID" value="NZ_LR214970.1"/>
</dbReference>
<dbReference type="Pfam" id="PF01784">
    <property type="entry name" value="DUF34_NIF3"/>
    <property type="match status" value="1"/>
</dbReference>
<feature type="binding site" evidence="4">
    <location>
        <position position="65"/>
    </location>
    <ligand>
        <name>a divalent metal cation</name>
        <dbReference type="ChEBI" id="CHEBI:60240"/>
        <label>1</label>
    </ligand>
</feature>